<dbReference type="Gene3D" id="3.40.50.300">
    <property type="entry name" value="P-loop containing nucleotide triphosphate hydrolases"/>
    <property type="match status" value="1"/>
</dbReference>
<dbReference type="SUPFAM" id="SSF52540">
    <property type="entry name" value="P-loop containing nucleoside triphosphate hydrolases"/>
    <property type="match status" value="1"/>
</dbReference>
<dbReference type="Proteomes" id="UP000237682">
    <property type="component" value="Unassembled WGS sequence"/>
</dbReference>
<dbReference type="InterPro" id="IPR027417">
    <property type="entry name" value="P-loop_NTPase"/>
</dbReference>
<comment type="caution">
    <text evidence="1">The sequence shown here is derived from an EMBL/GenBank/DDBJ whole genome shotgun (WGS) entry which is preliminary data.</text>
</comment>
<evidence type="ECO:0000313" key="2">
    <source>
        <dbReference type="Proteomes" id="UP000237682"/>
    </source>
</evidence>
<organism evidence="1 2">
    <name type="scientific">Labrys okinawensis</name>
    <dbReference type="NCBI Taxonomy" id="346911"/>
    <lineage>
        <taxon>Bacteria</taxon>
        <taxon>Pseudomonadati</taxon>
        <taxon>Pseudomonadota</taxon>
        <taxon>Alphaproteobacteria</taxon>
        <taxon>Hyphomicrobiales</taxon>
        <taxon>Xanthobacteraceae</taxon>
        <taxon>Labrys</taxon>
    </lineage>
</organism>
<accession>A0A2S9Q7S8</accession>
<protein>
    <recommendedName>
        <fullName evidence="3">AAA family ATPase</fullName>
    </recommendedName>
</protein>
<keyword evidence="2" id="KW-1185">Reference proteome</keyword>
<dbReference type="OrthoDB" id="9775547at2"/>
<proteinExistence type="predicted"/>
<name>A0A2S9Q7S8_9HYPH</name>
<dbReference type="RefSeq" id="WP_105864443.1">
    <property type="nucleotide sequence ID" value="NZ_PUEJ01000009.1"/>
</dbReference>
<evidence type="ECO:0008006" key="3">
    <source>
        <dbReference type="Google" id="ProtNLM"/>
    </source>
</evidence>
<dbReference type="EMBL" id="PUEJ01000009">
    <property type="protein sequence ID" value="PRH85354.1"/>
    <property type="molecule type" value="Genomic_DNA"/>
</dbReference>
<evidence type="ECO:0000313" key="1">
    <source>
        <dbReference type="EMBL" id="PRH85354.1"/>
    </source>
</evidence>
<dbReference type="AlphaFoldDB" id="A0A2S9Q7S8"/>
<reference evidence="1 2" key="1">
    <citation type="submission" date="2018-02" db="EMBL/GenBank/DDBJ databases">
        <title>Whole genome sequencing of endophytic bacterium.</title>
        <authorList>
            <person name="Eedara R."/>
            <person name="Podile A.R."/>
        </authorList>
    </citation>
    <scope>NUCLEOTIDE SEQUENCE [LARGE SCALE GENOMIC DNA]</scope>
    <source>
        <strain evidence="1 2">RP1T</strain>
    </source>
</reference>
<dbReference type="Pfam" id="PF13481">
    <property type="entry name" value="AAA_25"/>
    <property type="match status" value="1"/>
</dbReference>
<sequence length="388" mass="42030">MIVISLKEARQRQDKLAGELRQKAADILNPPAVATDRFKLTWFDDIADSAPKETIIKGVFGVHEFTTVSGLPGTGKSVILTDMACHVAAGMEWHGRRVKQGLVVYVAAERKTLTERRLLAFRKKHGVSKIPLLVLGGAIDLTRDTADASAIVAAVKQAESVCGMPCVWIVLDTLTRTFGAGDQNASKDMIRYVKSCDVIMDGTGAHVSAVHHTAWSGERGKGAIDLDGAVDASFMVEKRSDGTYAFLCDGANDGPEGLVTRFIMESVEVGVDEDGEPTSAPVVMRHNNPAEGLIASLKGNAAKALQSLRDTIRAIGVIPEGTHFPGGVRVVTEDQWRQAFYNAVPDMKPDSRKKAFWRCRDQIVGESLAGQAGQWFWLTSDVSRPDET</sequence>
<gene>
    <name evidence="1" type="ORF">C5L14_23220</name>
</gene>